<gene>
    <name evidence="2" type="ORF">MEBOL_003264</name>
</gene>
<dbReference type="EMBL" id="CP022163">
    <property type="protein sequence ID" value="ATB29809.1"/>
    <property type="molecule type" value="Genomic_DNA"/>
</dbReference>
<keyword evidence="1" id="KW-0812">Transmembrane</keyword>
<feature type="transmembrane region" description="Helical" evidence="1">
    <location>
        <begin position="216"/>
        <end position="233"/>
    </location>
</feature>
<feature type="transmembrane region" description="Helical" evidence="1">
    <location>
        <begin position="137"/>
        <end position="155"/>
    </location>
</feature>
<feature type="transmembrane region" description="Helical" evidence="1">
    <location>
        <begin position="383"/>
        <end position="405"/>
    </location>
</feature>
<protein>
    <recommendedName>
        <fullName evidence="4">Glycosyltransferase RgtA/B/C/D-like domain-containing protein</fullName>
    </recommendedName>
</protein>
<evidence type="ECO:0000313" key="2">
    <source>
        <dbReference type="EMBL" id="ATB29809.1"/>
    </source>
</evidence>
<dbReference type="AlphaFoldDB" id="A0A250ID89"/>
<sequence>MSAPAQRAPDAPSLLASPWLWGLVGWVLALMLAHHAVLLSGLRLIQGDEGDVRFVHYVLEHGFLYLRGDVAHARFWDAPFFHPATNTIAYSDPLLGVLPLYAAWRAVGLPPDTAYPFWVFSITSLNYLAALWLLRKGFGVSSGAAMVGAVLFAAGASRINQTNHPQLLAQFYSVLAVGALLALARPETSRRAGAGWAALLVASCVAQLYAGFYWGWFLGFFLVLTGLVALGFRDTRTRLFQGLRTHGPALVGWGVLGAVALLPLVQHSLAAAREVGLRSFAEASGMVPRFATWFHMGDANWLYGWTGAFRTFTRIPVEGEHRVGLGVLTLVLAGAGLWQARARPAARLLMGVVLVTVLIATHYRGGMTPWWWVFHGFPGARAVRAVCRMGIWMLLPASVGLALFLSRQARAGHAWVAALLGSVCLLEQGVSVGTFDAAASRADIRGVAGQVGPGCQGFFYNPVGGTEPTWKYQIDAMWAALERGVPTLNGYSGNAPPGWALDPVGGASARRAARLDEAVDAWARARGLDASGICRVTRPGPATSPPPP</sequence>
<name>A0A250ID89_9BACT</name>
<proteinExistence type="predicted"/>
<feature type="transmembrane region" description="Helical" evidence="1">
    <location>
        <begin position="245"/>
        <end position="265"/>
    </location>
</feature>
<dbReference type="RefSeq" id="WP_245919815.1">
    <property type="nucleotide sequence ID" value="NZ_CP022163.1"/>
</dbReference>
<reference evidence="2 3" key="1">
    <citation type="submission" date="2017-06" db="EMBL/GenBank/DDBJ databases">
        <authorList>
            <person name="Kim H.J."/>
            <person name="Triplett B.A."/>
        </authorList>
    </citation>
    <scope>NUCLEOTIDE SEQUENCE [LARGE SCALE GENOMIC DNA]</scope>
    <source>
        <strain evidence="2 3">DSM 14713</strain>
    </source>
</reference>
<keyword evidence="1" id="KW-0472">Membrane</keyword>
<keyword evidence="3" id="KW-1185">Reference proteome</keyword>
<evidence type="ECO:0000256" key="1">
    <source>
        <dbReference type="SAM" id="Phobius"/>
    </source>
</evidence>
<evidence type="ECO:0000313" key="3">
    <source>
        <dbReference type="Proteomes" id="UP000217289"/>
    </source>
</evidence>
<feature type="transmembrane region" description="Helical" evidence="1">
    <location>
        <begin position="345"/>
        <end position="363"/>
    </location>
</feature>
<accession>A0A250ID89</accession>
<evidence type="ECO:0008006" key="4">
    <source>
        <dbReference type="Google" id="ProtNLM"/>
    </source>
</evidence>
<dbReference type="Proteomes" id="UP000217289">
    <property type="component" value="Chromosome"/>
</dbReference>
<dbReference type="KEGG" id="mbd:MEBOL_003264"/>
<feature type="transmembrane region" description="Helical" evidence="1">
    <location>
        <begin position="19"/>
        <end position="39"/>
    </location>
</feature>
<keyword evidence="1" id="KW-1133">Transmembrane helix</keyword>
<feature type="transmembrane region" description="Helical" evidence="1">
    <location>
        <begin position="167"/>
        <end position="184"/>
    </location>
</feature>
<feature type="transmembrane region" description="Helical" evidence="1">
    <location>
        <begin position="191"/>
        <end position="210"/>
    </location>
</feature>
<organism evidence="2 3">
    <name type="scientific">Melittangium boletus DSM 14713</name>
    <dbReference type="NCBI Taxonomy" id="1294270"/>
    <lineage>
        <taxon>Bacteria</taxon>
        <taxon>Pseudomonadati</taxon>
        <taxon>Myxococcota</taxon>
        <taxon>Myxococcia</taxon>
        <taxon>Myxococcales</taxon>
        <taxon>Cystobacterineae</taxon>
        <taxon>Archangiaceae</taxon>
        <taxon>Melittangium</taxon>
    </lineage>
</organism>
<feature type="transmembrane region" description="Helical" evidence="1">
    <location>
        <begin position="321"/>
        <end position="338"/>
    </location>
</feature>